<comment type="miscellaneous">
    <text evidence="9">Carbon 2 of the heme B porphyrin ring is defined according to the Fischer nomenclature.</text>
</comment>
<evidence type="ECO:0000256" key="5">
    <source>
        <dbReference type="ARBA" id="ARBA00022989"/>
    </source>
</evidence>
<accession>A0ABQ4KI44</accession>
<evidence type="ECO:0000256" key="9">
    <source>
        <dbReference type="HAMAP-Rule" id="MF_00154"/>
    </source>
</evidence>
<comment type="similarity">
    <text evidence="9">Belongs to the UbiA prenyltransferase family. Protoheme IX farnesyltransferase subfamily.</text>
</comment>
<dbReference type="EC" id="2.5.1.141" evidence="9"/>
<dbReference type="InterPro" id="IPR006369">
    <property type="entry name" value="Protohaem_IX_farnesylTrfase"/>
</dbReference>
<evidence type="ECO:0000313" key="11">
    <source>
        <dbReference type="Proteomes" id="UP000679950"/>
    </source>
</evidence>
<dbReference type="PANTHER" id="PTHR43448">
    <property type="entry name" value="PROTOHEME IX FARNESYLTRANSFERASE, MITOCHONDRIAL"/>
    <property type="match status" value="1"/>
</dbReference>
<dbReference type="NCBIfam" id="TIGR01473">
    <property type="entry name" value="cyoE_ctaB"/>
    <property type="match status" value="1"/>
</dbReference>
<feature type="transmembrane region" description="Helical" evidence="9">
    <location>
        <begin position="283"/>
        <end position="303"/>
    </location>
</feature>
<proteinExistence type="inferred from homology"/>
<keyword evidence="4 9" id="KW-0812">Transmembrane</keyword>
<feature type="transmembrane region" description="Helical" evidence="9">
    <location>
        <begin position="26"/>
        <end position="50"/>
    </location>
</feature>
<organism evidence="10 11">
    <name type="scientific">Lederbergia ruris</name>
    <dbReference type="NCBI Taxonomy" id="217495"/>
    <lineage>
        <taxon>Bacteria</taxon>
        <taxon>Bacillati</taxon>
        <taxon>Bacillota</taxon>
        <taxon>Bacilli</taxon>
        <taxon>Bacillales</taxon>
        <taxon>Bacillaceae</taxon>
        <taxon>Lederbergia</taxon>
    </lineage>
</organism>
<keyword evidence="6 9" id="KW-0350">Heme biosynthesis</keyword>
<feature type="transmembrane region" description="Helical" evidence="9">
    <location>
        <begin position="129"/>
        <end position="147"/>
    </location>
</feature>
<sequence length="304" mass="33992">MGDSRTLASVERTVHPASTKWKDFTALIKIGIVNSNLITSFTGLWLAFVFTDGHFLQSLDTVFYALAGSSLIMAGSCALNNYIDRDIDHIMERTKKRPTVTGKITGSKTLIIGFSFIVVGLIFLFLTNIIAGILGVIGVFSYVVVYSMWAKRNYVTNTVIGSLPGAIPPLIGWAAVDPSLPTMAWMLFLLMFIWQPPHFYALAMRRVEEYRAASIPMLPVVKGFSVTKKHIMFWVALLLPIPFFMMSLGIPFVIFATALNIGWFIMGMMGYKKKDDVKWANGMFIYSLNYLTILFTAMVIFSVI</sequence>
<comment type="catalytic activity">
    <reaction evidence="8 9">
        <text>heme b + (2E,6E)-farnesyl diphosphate + H2O = Fe(II)-heme o + diphosphate</text>
        <dbReference type="Rhea" id="RHEA:28070"/>
        <dbReference type="ChEBI" id="CHEBI:15377"/>
        <dbReference type="ChEBI" id="CHEBI:33019"/>
        <dbReference type="ChEBI" id="CHEBI:60344"/>
        <dbReference type="ChEBI" id="CHEBI:60530"/>
        <dbReference type="ChEBI" id="CHEBI:175763"/>
        <dbReference type="EC" id="2.5.1.141"/>
    </reaction>
</comment>
<comment type="pathway">
    <text evidence="9">Porphyrin-containing compound metabolism; heme O biosynthesis; heme O from protoheme: step 1/1.</text>
</comment>
<keyword evidence="7 9" id="KW-0472">Membrane</keyword>
<dbReference type="PANTHER" id="PTHR43448:SF2">
    <property type="entry name" value="PROTOHEME IX FARNESYLTRANSFERASE, MITOCHONDRIAL"/>
    <property type="match status" value="1"/>
</dbReference>
<dbReference type="Proteomes" id="UP000679950">
    <property type="component" value="Unassembled WGS sequence"/>
</dbReference>
<evidence type="ECO:0000256" key="6">
    <source>
        <dbReference type="ARBA" id="ARBA00023133"/>
    </source>
</evidence>
<feature type="transmembrane region" description="Helical" evidence="9">
    <location>
        <begin position="62"/>
        <end position="83"/>
    </location>
</feature>
<feature type="transmembrane region" description="Helical" evidence="9">
    <location>
        <begin position="154"/>
        <end position="176"/>
    </location>
</feature>
<dbReference type="InterPro" id="IPR000537">
    <property type="entry name" value="UbiA_prenyltransferase"/>
</dbReference>
<evidence type="ECO:0000256" key="7">
    <source>
        <dbReference type="ARBA" id="ARBA00023136"/>
    </source>
</evidence>
<evidence type="ECO:0000256" key="4">
    <source>
        <dbReference type="ARBA" id="ARBA00022692"/>
    </source>
</evidence>
<keyword evidence="2 9" id="KW-1003">Cell membrane</keyword>
<evidence type="ECO:0000313" key="10">
    <source>
        <dbReference type="EMBL" id="GIN57634.1"/>
    </source>
</evidence>
<dbReference type="RefSeq" id="WP_212966208.1">
    <property type="nucleotide sequence ID" value="NZ_BORB01000013.1"/>
</dbReference>
<keyword evidence="3 9" id="KW-0808">Transferase</keyword>
<dbReference type="InterPro" id="IPR030470">
    <property type="entry name" value="UbiA_prenylTrfase_CS"/>
</dbReference>
<evidence type="ECO:0000256" key="8">
    <source>
        <dbReference type="ARBA" id="ARBA00047690"/>
    </source>
</evidence>
<comment type="function">
    <text evidence="9">Converts heme B (protoheme IX) to heme O by substitution of the vinyl group on carbon 2 of heme B porphyrin ring with a hydroxyethyl farnesyl side group.</text>
</comment>
<reference evidence="10 11" key="1">
    <citation type="submission" date="2021-03" db="EMBL/GenBank/DDBJ databases">
        <title>Antimicrobial resistance genes in bacteria isolated from Japanese honey, and their potential for conferring macrolide and lincosamide resistance in the American foulbrood pathogen Paenibacillus larvae.</title>
        <authorList>
            <person name="Okamoto M."/>
            <person name="Kumagai M."/>
            <person name="Kanamori H."/>
            <person name="Takamatsu D."/>
        </authorList>
    </citation>
    <scope>NUCLEOTIDE SEQUENCE [LARGE SCALE GENOMIC DNA]</scope>
    <source>
        <strain evidence="10 11">J8TS2</strain>
    </source>
</reference>
<feature type="transmembrane region" description="Helical" evidence="9">
    <location>
        <begin position="254"/>
        <end position="271"/>
    </location>
</feature>
<dbReference type="HAMAP" id="MF_00154">
    <property type="entry name" value="CyoE_CtaB"/>
    <property type="match status" value="1"/>
</dbReference>
<comment type="subunit">
    <text evidence="9">Interacts with CtaA.</text>
</comment>
<gene>
    <name evidence="10" type="primary">ctaB2</name>
    <name evidence="9" type="synonym">ctaB</name>
    <name evidence="10" type="ORF">J8TS2_19530</name>
</gene>
<evidence type="ECO:0000256" key="1">
    <source>
        <dbReference type="ARBA" id="ARBA00004141"/>
    </source>
</evidence>
<comment type="caution">
    <text evidence="10">The sequence shown here is derived from an EMBL/GenBank/DDBJ whole genome shotgun (WGS) entry which is preliminary data.</text>
</comment>
<name>A0ABQ4KI44_9BACI</name>
<feature type="transmembrane region" description="Helical" evidence="9">
    <location>
        <begin position="104"/>
        <end position="123"/>
    </location>
</feature>
<dbReference type="CDD" id="cd13957">
    <property type="entry name" value="PT_UbiA_Cox10"/>
    <property type="match status" value="1"/>
</dbReference>
<dbReference type="InterPro" id="IPR044878">
    <property type="entry name" value="UbiA_sf"/>
</dbReference>
<protein>
    <recommendedName>
        <fullName evidence="9">Protoheme IX farnesyltransferase</fullName>
        <ecNumber evidence="9">2.5.1.141</ecNumber>
    </recommendedName>
    <alternativeName>
        <fullName evidence="9">Heme B farnesyltransferase</fullName>
    </alternativeName>
    <alternativeName>
        <fullName evidence="9">Heme O synthase</fullName>
    </alternativeName>
</protein>
<evidence type="ECO:0000256" key="2">
    <source>
        <dbReference type="ARBA" id="ARBA00022475"/>
    </source>
</evidence>
<comment type="subcellular location">
    <subcellularLocation>
        <location evidence="9">Cell membrane</location>
        <topology evidence="9">Multi-pass membrane protein</topology>
    </subcellularLocation>
    <subcellularLocation>
        <location evidence="1">Membrane</location>
        <topology evidence="1">Multi-pass membrane protein</topology>
    </subcellularLocation>
</comment>
<keyword evidence="5 9" id="KW-1133">Transmembrane helix</keyword>
<dbReference type="PROSITE" id="PS00943">
    <property type="entry name" value="UBIA"/>
    <property type="match status" value="1"/>
</dbReference>
<keyword evidence="11" id="KW-1185">Reference proteome</keyword>
<dbReference type="EMBL" id="BORB01000013">
    <property type="protein sequence ID" value="GIN57634.1"/>
    <property type="molecule type" value="Genomic_DNA"/>
</dbReference>
<feature type="transmembrane region" description="Helical" evidence="9">
    <location>
        <begin position="182"/>
        <end position="203"/>
    </location>
</feature>
<dbReference type="Gene3D" id="1.10.357.140">
    <property type="entry name" value="UbiA prenyltransferase"/>
    <property type="match status" value="1"/>
</dbReference>
<evidence type="ECO:0000256" key="3">
    <source>
        <dbReference type="ARBA" id="ARBA00022679"/>
    </source>
</evidence>
<dbReference type="Pfam" id="PF01040">
    <property type="entry name" value="UbiA"/>
    <property type="match status" value="1"/>
</dbReference>